<dbReference type="PANTHER" id="PTHR17920">
    <property type="entry name" value="TRANSMEMBRANE AND COILED-COIL DOMAIN-CONTAINING PROTEIN 4 TMCO4"/>
    <property type="match status" value="1"/>
</dbReference>
<dbReference type="KEGG" id="bbel:109480013"/>
<feature type="region of interest" description="Disordered" evidence="6">
    <location>
        <begin position="722"/>
        <end position="807"/>
    </location>
</feature>
<feature type="compositionally biased region" description="Polar residues" evidence="6">
    <location>
        <begin position="798"/>
        <end position="807"/>
    </location>
</feature>
<dbReference type="AlphaFoldDB" id="A0A6P5A398"/>
<evidence type="ECO:0000256" key="4">
    <source>
        <dbReference type="ARBA" id="ARBA00022989"/>
    </source>
</evidence>
<accession>A0A6P5A398</accession>
<feature type="region of interest" description="Disordered" evidence="6">
    <location>
        <begin position="1"/>
        <end position="153"/>
    </location>
</feature>
<feature type="compositionally biased region" description="Polar residues" evidence="6">
    <location>
        <begin position="38"/>
        <end position="49"/>
    </location>
</feature>
<keyword evidence="5 7" id="KW-0472">Membrane</keyword>
<keyword evidence="3 7" id="KW-0812">Transmembrane</keyword>
<dbReference type="GeneID" id="109480013"/>
<dbReference type="Gene3D" id="3.40.50.1820">
    <property type="entry name" value="alpha/beta hydrolase"/>
    <property type="match status" value="1"/>
</dbReference>
<feature type="compositionally biased region" description="Acidic residues" evidence="6">
    <location>
        <begin position="741"/>
        <end position="757"/>
    </location>
</feature>
<evidence type="ECO:0000256" key="6">
    <source>
        <dbReference type="SAM" id="MobiDB-lite"/>
    </source>
</evidence>
<evidence type="ECO:0000256" key="2">
    <source>
        <dbReference type="ARBA" id="ARBA00009824"/>
    </source>
</evidence>
<protein>
    <submittedName>
        <fullName evidence="9">Transmembrane and coiled-coil domain-containing protein 4-like</fullName>
    </submittedName>
</protein>
<feature type="transmembrane region" description="Helical" evidence="7">
    <location>
        <begin position="323"/>
        <end position="356"/>
    </location>
</feature>
<dbReference type="Proteomes" id="UP000515135">
    <property type="component" value="Unplaced"/>
</dbReference>
<keyword evidence="4 7" id="KW-1133">Transmembrane helix</keyword>
<evidence type="ECO:0000256" key="7">
    <source>
        <dbReference type="SAM" id="Phobius"/>
    </source>
</evidence>
<dbReference type="SUPFAM" id="SSF53474">
    <property type="entry name" value="alpha/beta-Hydrolases"/>
    <property type="match status" value="1"/>
</dbReference>
<feature type="transmembrane region" description="Helical" evidence="7">
    <location>
        <begin position="362"/>
        <end position="384"/>
    </location>
</feature>
<feature type="compositionally biased region" description="Basic and acidic residues" evidence="6">
    <location>
        <begin position="727"/>
        <end position="740"/>
    </location>
</feature>
<gene>
    <name evidence="9" type="primary">LOC109480013</name>
</gene>
<comment type="similarity">
    <text evidence="2">Belongs to the TMCO4 family.</text>
</comment>
<evidence type="ECO:0000256" key="5">
    <source>
        <dbReference type="ARBA" id="ARBA00023136"/>
    </source>
</evidence>
<keyword evidence="8" id="KW-1185">Reference proteome</keyword>
<name>A0A6P5A398_BRABE</name>
<dbReference type="InterPro" id="IPR029058">
    <property type="entry name" value="AB_hydrolase_fold"/>
</dbReference>
<dbReference type="OrthoDB" id="277931at2759"/>
<feature type="compositionally biased region" description="Polar residues" evidence="6">
    <location>
        <begin position="86"/>
        <end position="115"/>
    </location>
</feature>
<dbReference type="PANTHER" id="PTHR17920:SF3">
    <property type="entry name" value="TRANSMEMBRANE AND COILED-COIL DOMAIN-CONTAINING PROTEIN 4"/>
    <property type="match status" value="1"/>
</dbReference>
<comment type="subcellular location">
    <subcellularLocation>
        <location evidence="1">Membrane</location>
        <topology evidence="1">Multi-pass membrane protein</topology>
    </subcellularLocation>
</comment>
<sequence length="807" mass="89250">MAEPADPPGEKTEESSSFEDIQERKINNGIDNDLEPASQPTEPTNNSVRNNDMTTETNNDDQQDLILVTSHFSIDESSSEDATKNAVPSKTDQTKNMESTLSQPQLVNESTSTDISEMEDSKTEPENDQQLSRTVGDTDSDDTTTEDNRQVIERPSHLDVKPIVKKISDAAHFSYAALCAISMAQLFDTQYDRQWKKNFLLSLREYLELPESVEASMEAFQHGMGSECLPSLVDTLVKEPYLETSAFPLVQDLLTFGLREGDYDARTRCLLKQVALYLRVPWEEVETYEESLVKSLKEHQFELSEEERKEREKQKKRKQRKRFVTIGLATVVGGTLIGLTGGLAAPLVAAGAGAIIGGTSAAVLGSTAGLAVITSLFGAAGAGLTGYKMKKRVGAVEQFEFEPLTEGNQLHITIAVSGWLRSDKPDNFSAPWETLLQSKEQYCLRWEAKYLLSLGRAFEYIVSSLVTTAAQEALKYTVLAGLLAALTWPVSLMSAAYVIDNPWSVCLQRSEEVGKQLAEVLLTHQQGKRPVTLVGFSLGARVIFYCLKEMAKRKDCEGIIEDVVLLGAPINGKPENWMPMDRLVSGRIINGYCRGDWLLQFLYRTSSVQLSVAGLRPVKWDNRRMLNVDLSSVVNGHMDYMNQMDTILKAVGVKTKECRVADKWDLATVALDSSKRHGVTGLRRSATAPELAELQDKPQQGVTKSQTEFLIVERAELGAREANNSSEFDKKNEDVSKEEETTVEEVESALEATELEENVGGGTESQEATDENVEGVCLPLQNQSDDVESMSKAKEESATVQKSQEGD</sequence>
<evidence type="ECO:0000313" key="9">
    <source>
        <dbReference type="RefSeq" id="XP_019637702.1"/>
    </source>
</evidence>
<dbReference type="GO" id="GO:0016020">
    <property type="term" value="C:membrane"/>
    <property type="evidence" value="ECO:0007669"/>
    <property type="project" value="UniProtKB-SubCell"/>
</dbReference>
<dbReference type="InterPro" id="IPR007941">
    <property type="entry name" value="DUF726"/>
</dbReference>
<evidence type="ECO:0000256" key="3">
    <source>
        <dbReference type="ARBA" id="ARBA00022692"/>
    </source>
</evidence>
<dbReference type="Pfam" id="PF05277">
    <property type="entry name" value="DUF726"/>
    <property type="match status" value="1"/>
</dbReference>
<dbReference type="RefSeq" id="XP_019637702.1">
    <property type="nucleotide sequence ID" value="XM_019782143.1"/>
</dbReference>
<reference evidence="9" key="1">
    <citation type="submission" date="2025-08" db="UniProtKB">
        <authorList>
            <consortium name="RefSeq"/>
        </authorList>
    </citation>
    <scope>IDENTIFICATION</scope>
    <source>
        <tissue evidence="9">Gonad</tissue>
    </source>
</reference>
<proteinExistence type="inferred from homology"/>
<evidence type="ECO:0000256" key="1">
    <source>
        <dbReference type="ARBA" id="ARBA00004141"/>
    </source>
</evidence>
<organism evidence="8 9">
    <name type="scientific">Branchiostoma belcheri</name>
    <name type="common">Amphioxus</name>
    <dbReference type="NCBI Taxonomy" id="7741"/>
    <lineage>
        <taxon>Eukaryota</taxon>
        <taxon>Metazoa</taxon>
        <taxon>Chordata</taxon>
        <taxon>Cephalochordata</taxon>
        <taxon>Leptocardii</taxon>
        <taxon>Amphioxiformes</taxon>
        <taxon>Branchiostomatidae</taxon>
        <taxon>Branchiostoma</taxon>
    </lineage>
</organism>
<evidence type="ECO:0000313" key="8">
    <source>
        <dbReference type="Proteomes" id="UP000515135"/>
    </source>
</evidence>
<feature type="transmembrane region" description="Helical" evidence="7">
    <location>
        <begin position="478"/>
        <end position="499"/>
    </location>
</feature>